<dbReference type="SUPFAM" id="SSF56112">
    <property type="entry name" value="Protein kinase-like (PK-like)"/>
    <property type="match status" value="1"/>
</dbReference>
<dbReference type="InterPro" id="IPR011009">
    <property type="entry name" value="Kinase-like_dom_sf"/>
</dbReference>
<dbReference type="SMART" id="SM00220">
    <property type="entry name" value="S_TKc"/>
    <property type="match status" value="1"/>
</dbReference>
<organism evidence="9 10">
    <name type="scientific">Panagrellus redivivus</name>
    <name type="common">Microworm</name>
    <dbReference type="NCBI Taxonomy" id="6233"/>
    <lineage>
        <taxon>Eukaryota</taxon>
        <taxon>Metazoa</taxon>
        <taxon>Ecdysozoa</taxon>
        <taxon>Nematoda</taxon>
        <taxon>Chromadorea</taxon>
        <taxon>Rhabditida</taxon>
        <taxon>Tylenchina</taxon>
        <taxon>Panagrolaimomorpha</taxon>
        <taxon>Panagrolaimoidea</taxon>
        <taxon>Panagrolaimidae</taxon>
        <taxon>Panagrellus</taxon>
    </lineage>
</organism>
<evidence type="ECO:0000256" key="6">
    <source>
        <dbReference type="PROSITE-ProRule" id="PRU10141"/>
    </source>
</evidence>
<name>A0A7E4W6I1_PANRE</name>
<dbReference type="InterPro" id="IPR050339">
    <property type="entry name" value="CC_SR_Kinase"/>
</dbReference>
<protein>
    <submittedName>
        <fullName evidence="10">Protein kinase domain-containing protein</fullName>
    </submittedName>
</protein>
<dbReference type="GO" id="GO:0005634">
    <property type="term" value="C:nucleus"/>
    <property type="evidence" value="ECO:0007669"/>
    <property type="project" value="TreeGrafter"/>
</dbReference>
<evidence type="ECO:0000256" key="5">
    <source>
        <dbReference type="ARBA" id="ARBA00037982"/>
    </source>
</evidence>
<dbReference type="PROSITE" id="PS50011">
    <property type="entry name" value="PROTEIN_KINASE_DOM"/>
    <property type="match status" value="1"/>
</dbReference>
<dbReference type="GO" id="GO:0005737">
    <property type="term" value="C:cytoplasm"/>
    <property type="evidence" value="ECO:0007669"/>
    <property type="project" value="TreeGrafter"/>
</dbReference>
<evidence type="ECO:0000259" key="8">
    <source>
        <dbReference type="PROSITE" id="PS50011"/>
    </source>
</evidence>
<evidence type="ECO:0000256" key="1">
    <source>
        <dbReference type="ARBA" id="ARBA00022679"/>
    </source>
</evidence>
<dbReference type="GO" id="GO:0004674">
    <property type="term" value="F:protein serine/threonine kinase activity"/>
    <property type="evidence" value="ECO:0007669"/>
    <property type="project" value="UniProtKB-KW"/>
</dbReference>
<sequence>MSSSTESSTQDFAVIALLDDCKESDGEKSEVDFKNALRVALESPKELRQSHNMLPIANFSISRFEKDFEKGKCIGQGGFGKVYQCESLLDKQSYAIKEIRLKSKDVEELEKQIMECRNHAQFVHLNIVRYYDAWLECDNSSSIFTTHVLYIKMELCNDTLENYIQKRMTGVYKYYYGFDQKVMTSLIRAIEFLHGKRVIHRDIKPNNIFIKSNDGQDTILLGDFGRARNIQAEKFSADTDSSSGMSSNVGTFLYSAPELSSNNYTQSVDIYSIGVVLYDLFNASYTREERIVKLNELRDNGKPSNEFSFRFPEIARIIHSMVSTKPDKRPHAKKLLTECKSLEEIERDEMDLLTGKTPIPNKSVDIMRQFIVPRYGM</sequence>
<accession>A0A7E4W6I1</accession>
<dbReference type="AlphaFoldDB" id="A0A7E4W6I1"/>
<dbReference type="Pfam" id="PF00069">
    <property type="entry name" value="Pkinase"/>
    <property type="match status" value="1"/>
</dbReference>
<dbReference type="Gene3D" id="1.10.510.10">
    <property type="entry name" value="Transferase(Phosphotransferase) domain 1"/>
    <property type="match status" value="1"/>
</dbReference>
<reference evidence="10" key="2">
    <citation type="submission" date="2020-10" db="UniProtKB">
        <authorList>
            <consortium name="WormBaseParasite"/>
        </authorList>
    </citation>
    <scope>IDENTIFICATION</scope>
</reference>
<keyword evidence="9" id="KW-1185">Reference proteome</keyword>
<dbReference type="InterPro" id="IPR000719">
    <property type="entry name" value="Prot_kinase_dom"/>
</dbReference>
<evidence type="ECO:0000256" key="4">
    <source>
        <dbReference type="ARBA" id="ARBA00022840"/>
    </source>
</evidence>
<reference evidence="9" key="1">
    <citation type="journal article" date="2013" name="Genetics">
        <title>The draft genome and transcriptome of Panagrellus redivivus are shaped by the harsh demands of a free-living lifestyle.</title>
        <authorList>
            <person name="Srinivasan J."/>
            <person name="Dillman A.R."/>
            <person name="Macchietto M.G."/>
            <person name="Heikkinen L."/>
            <person name="Lakso M."/>
            <person name="Fracchia K.M."/>
            <person name="Antoshechkin I."/>
            <person name="Mortazavi A."/>
            <person name="Wong G."/>
            <person name="Sternberg P.W."/>
        </authorList>
    </citation>
    <scope>NUCLEOTIDE SEQUENCE [LARGE SCALE GENOMIC DNA]</scope>
    <source>
        <strain evidence="9">MT8872</strain>
    </source>
</reference>
<dbReference type="Gene3D" id="3.30.200.20">
    <property type="entry name" value="Phosphorylase Kinase, domain 1"/>
    <property type="match status" value="1"/>
</dbReference>
<evidence type="ECO:0000256" key="3">
    <source>
        <dbReference type="ARBA" id="ARBA00022777"/>
    </source>
</evidence>
<proteinExistence type="inferred from homology"/>
<keyword evidence="4 6" id="KW-0067">ATP-binding</keyword>
<evidence type="ECO:0000313" key="9">
    <source>
        <dbReference type="Proteomes" id="UP000492821"/>
    </source>
</evidence>
<dbReference type="InterPro" id="IPR017441">
    <property type="entry name" value="Protein_kinase_ATP_BS"/>
</dbReference>
<evidence type="ECO:0000313" key="10">
    <source>
        <dbReference type="WBParaSite" id="Pan_g7553.t1"/>
    </source>
</evidence>
<keyword evidence="3" id="KW-0418">Kinase</keyword>
<dbReference type="PROSITE" id="PS00108">
    <property type="entry name" value="PROTEIN_KINASE_ST"/>
    <property type="match status" value="1"/>
</dbReference>
<dbReference type="PANTHER" id="PTHR11042">
    <property type="entry name" value="EUKARYOTIC TRANSLATION INITIATION FACTOR 2-ALPHA KINASE EIF2-ALPHA KINASE -RELATED"/>
    <property type="match status" value="1"/>
</dbReference>
<feature type="binding site" evidence="6">
    <location>
        <position position="97"/>
    </location>
    <ligand>
        <name>ATP</name>
        <dbReference type="ChEBI" id="CHEBI:30616"/>
    </ligand>
</feature>
<dbReference type="InterPro" id="IPR008271">
    <property type="entry name" value="Ser/Thr_kinase_AS"/>
</dbReference>
<dbReference type="WBParaSite" id="Pan_g7553.t1">
    <property type="protein sequence ID" value="Pan_g7553.t1"/>
    <property type="gene ID" value="Pan_g7553"/>
</dbReference>
<dbReference type="Proteomes" id="UP000492821">
    <property type="component" value="Unassembled WGS sequence"/>
</dbReference>
<comment type="similarity">
    <text evidence="5">Belongs to the protein kinase superfamily. Ser/Thr protein kinase family. GCN2 subfamily.</text>
</comment>
<feature type="domain" description="Protein kinase" evidence="8">
    <location>
        <begin position="68"/>
        <end position="342"/>
    </location>
</feature>
<dbReference type="GO" id="GO:0005524">
    <property type="term" value="F:ATP binding"/>
    <property type="evidence" value="ECO:0007669"/>
    <property type="project" value="UniProtKB-UniRule"/>
</dbReference>
<dbReference type="PROSITE" id="PS00107">
    <property type="entry name" value="PROTEIN_KINASE_ATP"/>
    <property type="match status" value="1"/>
</dbReference>
<keyword evidence="1" id="KW-0808">Transferase</keyword>
<keyword evidence="2 6" id="KW-0547">Nucleotide-binding</keyword>
<keyword evidence="7" id="KW-0723">Serine/threonine-protein kinase</keyword>
<evidence type="ECO:0000256" key="2">
    <source>
        <dbReference type="ARBA" id="ARBA00022741"/>
    </source>
</evidence>
<evidence type="ECO:0000256" key="7">
    <source>
        <dbReference type="RuleBase" id="RU000304"/>
    </source>
</evidence>